<feature type="chain" id="PRO_5031471101" description="Subtilisin" evidence="2">
    <location>
        <begin position="22"/>
        <end position="837"/>
    </location>
</feature>
<feature type="compositionally biased region" description="Low complexity" evidence="1">
    <location>
        <begin position="555"/>
        <end position="575"/>
    </location>
</feature>
<dbReference type="Gene3D" id="2.120.10.80">
    <property type="entry name" value="Kelch-type beta propeller"/>
    <property type="match status" value="1"/>
</dbReference>
<proteinExistence type="predicted"/>
<feature type="region of interest" description="Disordered" evidence="1">
    <location>
        <begin position="39"/>
        <end position="59"/>
    </location>
</feature>
<dbReference type="InterPro" id="IPR015915">
    <property type="entry name" value="Kelch-typ_b-propeller"/>
</dbReference>
<protein>
    <recommendedName>
        <fullName evidence="4">Subtilisin</fullName>
    </recommendedName>
</protein>
<dbReference type="PANTHER" id="PTHR33683:SF46">
    <property type="entry name" value="SUSHI DOMAIN-CONTAINING PROTEIN"/>
    <property type="match status" value="1"/>
</dbReference>
<reference evidence="3" key="1">
    <citation type="submission" date="2021-01" db="EMBL/GenBank/DDBJ databases">
        <authorList>
            <person name="Corre E."/>
            <person name="Pelletier E."/>
            <person name="Niang G."/>
            <person name="Scheremetjew M."/>
            <person name="Finn R."/>
            <person name="Kale V."/>
            <person name="Holt S."/>
            <person name="Cochrane G."/>
            <person name="Meng A."/>
            <person name="Brown T."/>
            <person name="Cohen L."/>
        </authorList>
    </citation>
    <scope>NUCLEOTIDE SEQUENCE</scope>
    <source>
        <strain evidence="3">MM31A-1</strain>
    </source>
</reference>
<feature type="signal peptide" evidence="2">
    <location>
        <begin position="1"/>
        <end position="21"/>
    </location>
</feature>
<keyword evidence="2" id="KW-0732">Signal</keyword>
<feature type="region of interest" description="Disordered" evidence="1">
    <location>
        <begin position="707"/>
        <end position="789"/>
    </location>
</feature>
<dbReference type="SUPFAM" id="SSF50965">
    <property type="entry name" value="Galactose oxidase, central domain"/>
    <property type="match status" value="1"/>
</dbReference>
<sequence>MVKFNTAVITIVAIFAGTAHAHVQRPNSMSSHGTIMMKSASASTNKHGRSLRRADSTKQTKGIMKLADDEIEQFLTDFHSRGLHAHRHRHLQTAIGWKPLGNEIQADSNPEKDRAGSAVSMNLDGSRVAIAAYDRNNGQGQVRVFDLVDDVWNQIGRDLDGLGGDNQGASVSLSNDGMRLAIGASLHSNSRGTVRVYTYDADSDSWIRLGSDIDGLSSNGFQGATVSFSGDGQSLATGAPEAGGGNQSRGYARIYKYDETQSRWRQFGNTFEGESLLATVGSACALNEDGTRVAIAGKFHSNNIDPSIRTAGHVKTYQLDNSDPASPKWVPMGEGIYGDTYYELLGESVDINAIGDRIAIGAPNNDVSGPSESGKAAVYQWLEEEWVQLGSDILGVASGDQLGKSISISADGGRIAVGIPGFDLGDDKDFGNIGQARIFDYIFDDTSGKEDFDWVQVGRSITGECGNDNAARSLDMSKDGKRVVLGAPNNDYYNGHARVFEATEGFTGNTGSSCYTFPPTPSPSSKPTDIASAEPTGLPTSSPSVVPTKTPTLNPTGDPTTSPTSSPSAHPSSNPTAEKIIVESQLLFEISFQGACECSTETTATVINYLENAWQTPNVGFKVDSIQCEGVCVASRGPGDKLDFITDAVLSVEEGNEDLMGDPVSSVAAINMLLVNGGAEAIATATGLPITGATAKAVAFPSAAPSAEMTISPQPTPVATKAPTKAPTKSPTKSPTKNPTKTPTKSPTKSPVKAPTKATESPTKSPVKAPKATENPRQRDRESNQESCEGTYPCPPYHQCGCIRIWQCGSIGCVGVSVGSSIPCLELIEYIKRSETK</sequence>
<gene>
    <name evidence="3" type="ORF">CDEB00056_LOCUS22197</name>
</gene>
<feature type="compositionally biased region" description="Polar residues" evidence="1">
    <location>
        <begin position="538"/>
        <end position="554"/>
    </location>
</feature>
<evidence type="ECO:0000256" key="1">
    <source>
        <dbReference type="SAM" id="MobiDB-lite"/>
    </source>
</evidence>
<dbReference type="InterPro" id="IPR011043">
    <property type="entry name" value="Gal_Oxase/kelch_b-propeller"/>
</dbReference>
<evidence type="ECO:0000256" key="2">
    <source>
        <dbReference type="SAM" id="SignalP"/>
    </source>
</evidence>
<feature type="compositionally biased region" description="Basic and acidic residues" evidence="1">
    <location>
        <begin position="774"/>
        <end position="784"/>
    </location>
</feature>
<dbReference type="PANTHER" id="PTHR33683">
    <property type="entry name" value="1, PUTATIVE-RELATED"/>
    <property type="match status" value="1"/>
</dbReference>
<dbReference type="AlphaFoldDB" id="A0A7S3VG91"/>
<feature type="region of interest" description="Disordered" evidence="1">
    <location>
        <begin position="517"/>
        <end position="575"/>
    </location>
</feature>
<organism evidence="3">
    <name type="scientific">Chaetoceros debilis</name>
    <dbReference type="NCBI Taxonomy" id="122233"/>
    <lineage>
        <taxon>Eukaryota</taxon>
        <taxon>Sar</taxon>
        <taxon>Stramenopiles</taxon>
        <taxon>Ochrophyta</taxon>
        <taxon>Bacillariophyta</taxon>
        <taxon>Coscinodiscophyceae</taxon>
        <taxon>Chaetocerotophycidae</taxon>
        <taxon>Chaetocerotales</taxon>
        <taxon>Chaetocerotaceae</taxon>
        <taxon>Chaetoceros</taxon>
    </lineage>
</organism>
<name>A0A7S3VG91_9STRA</name>
<accession>A0A7S3VG91</accession>
<feature type="compositionally biased region" description="Low complexity" evidence="1">
    <location>
        <begin position="717"/>
        <end position="759"/>
    </location>
</feature>
<evidence type="ECO:0000313" key="3">
    <source>
        <dbReference type="EMBL" id="CAE0477344.1"/>
    </source>
</evidence>
<evidence type="ECO:0008006" key="4">
    <source>
        <dbReference type="Google" id="ProtNLM"/>
    </source>
</evidence>
<dbReference type="EMBL" id="HBIO01028958">
    <property type="protein sequence ID" value="CAE0477344.1"/>
    <property type="molecule type" value="Transcribed_RNA"/>
</dbReference>